<organism evidence="2 3">
    <name type="scientific">Gossypium laxum</name>
    <dbReference type="NCBI Taxonomy" id="34288"/>
    <lineage>
        <taxon>Eukaryota</taxon>
        <taxon>Viridiplantae</taxon>
        <taxon>Streptophyta</taxon>
        <taxon>Embryophyta</taxon>
        <taxon>Tracheophyta</taxon>
        <taxon>Spermatophyta</taxon>
        <taxon>Magnoliopsida</taxon>
        <taxon>eudicotyledons</taxon>
        <taxon>Gunneridae</taxon>
        <taxon>Pentapetalae</taxon>
        <taxon>rosids</taxon>
        <taxon>malvids</taxon>
        <taxon>Malvales</taxon>
        <taxon>Malvaceae</taxon>
        <taxon>Malvoideae</taxon>
        <taxon>Gossypium</taxon>
    </lineage>
</organism>
<proteinExistence type="predicted"/>
<gene>
    <name evidence="2" type="ORF">Golax_012100</name>
</gene>
<name>A0A7J8ZNZ0_9ROSI</name>
<evidence type="ECO:0000256" key="1">
    <source>
        <dbReference type="SAM" id="MobiDB-lite"/>
    </source>
</evidence>
<evidence type="ECO:0000313" key="3">
    <source>
        <dbReference type="Proteomes" id="UP000593574"/>
    </source>
</evidence>
<reference evidence="2 3" key="1">
    <citation type="journal article" date="2019" name="Genome Biol. Evol.">
        <title>Insights into the evolution of the New World diploid cottons (Gossypium, subgenus Houzingenia) based on genome sequencing.</title>
        <authorList>
            <person name="Grover C.E."/>
            <person name="Arick M.A. 2nd"/>
            <person name="Thrash A."/>
            <person name="Conover J.L."/>
            <person name="Sanders W.S."/>
            <person name="Peterson D.G."/>
            <person name="Frelichowski J.E."/>
            <person name="Scheffler J.A."/>
            <person name="Scheffler B.E."/>
            <person name="Wendel J.F."/>
        </authorList>
    </citation>
    <scope>NUCLEOTIDE SEQUENCE [LARGE SCALE GENOMIC DNA]</scope>
    <source>
        <strain evidence="2">4</strain>
        <tissue evidence="2">Leaf</tissue>
    </source>
</reference>
<feature type="compositionally biased region" description="Polar residues" evidence="1">
    <location>
        <begin position="206"/>
        <end position="217"/>
    </location>
</feature>
<feature type="compositionally biased region" description="Basic and acidic residues" evidence="1">
    <location>
        <begin position="221"/>
        <end position="232"/>
    </location>
</feature>
<dbReference type="PANTHER" id="PTHR33264:SF55">
    <property type="entry name" value="TRANSMEMBRANE PROTEIN"/>
    <property type="match status" value="1"/>
</dbReference>
<evidence type="ECO:0000313" key="2">
    <source>
        <dbReference type="EMBL" id="MBA0713044.1"/>
    </source>
</evidence>
<sequence length="275" mass="31128">MTLQVLSRSPPVRHKRPCSPDDLKTERKGRNYGGMVGGSAAECTAVCCCFPLTIMELLVLGLYKVPTGLCKKACRRKKGKHKSHGFHPTSSSEDQDTELHQMVGNADDGSRVTVDSEDKKSDRFFGTGFWRDPSEKETHDLTLMDYHPTLMRNGLRLRLRHCYYEDASANLKQQRRPNNPTSIQATGNDLKGIPKRLTPRLKGTERLSSQQPPATINNKSPAKEKEENEKSKGKEKRRKQIGKEEIKYSMIKRGGRRWVSSSTTDHIQQQHGRGK</sequence>
<accession>A0A7J8ZNZ0</accession>
<feature type="compositionally biased region" description="Polar residues" evidence="1">
    <location>
        <begin position="259"/>
        <end position="275"/>
    </location>
</feature>
<dbReference type="AlphaFoldDB" id="A0A7J8ZNZ0"/>
<protein>
    <submittedName>
        <fullName evidence="2">Uncharacterized protein</fullName>
    </submittedName>
</protein>
<dbReference type="PANTHER" id="PTHR33264">
    <property type="entry name" value="EXPRESSED PROTEIN"/>
    <property type="match status" value="1"/>
</dbReference>
<feature type="region of interest" description="Disordered" evidence="1">
    <location>
        <begin position="170"/>
        <end position="275"/>
    </location>
</feature>
<dbReference type="Proteomes" id="UP000593574">
    <property type="component" value="Unassembled WGS sequence"/>
</dbReference>
<comment type="caution">
    <text evidence="2">The sequence shown here is derived from an EMBL/GenBank/DDBJ whole genome shotgun (WGS) entry which is preliminary data.</text>
</comment>
<feature type="compositionally biased region" description="Basic and acidic residues" evidence="1">
    <location>
        <begin position="18"/>
        <end position="29"/>
    </location>
</feature>
<keyword evidence="3" id="KW-1185">Reference proteome</keyword>
<feature type="compositionally biased region" description="Polar residues" evidence="1">
    <location>
        <begin position="170"/>
        <end position="187"/>
    </location>
</feature>
<dbReference type="EMBL" id="JABEZV010000006">
    <property type="protein sequence ID" value="MBA0713044.1"/>
    <property type="molecule type" value="Genomic_DNA"/>
</dbReference>
<feature type="region of interest" description="Disordered" evidence="1">
    <location>
        <begin position="1"/>
        <end position="30"/>
    </location>
</feature>